<gene>
    <name evidence="3" type="ORF">EKH79_17180</name>
</gene>
<dbReference type="RefSeq" id="WP_126675083.1">
    <property type="nucleotide sequence ID" value="NZ_RYZR01000008.1"/>
</dbReference>
<keyword evidence="2" id="KW-0732">Signal</keyword>
<feature type="region of interest" description="Disordered" evidence="1">
    <location>
        <begin position="284"/>
        <end position="303"/>
    </location>
</feature>
<dbReference type="Proteomes" id="UP000267077">
    <property type="component" value="Unassembled WGS sequence"/>
</dbReference>
<comment type="caution">
    <text evidence="3">The sequence shown here is derived from an EMBL/GenBank/DDBJ whole genome shotgun (WGS) entry which is preliminary data.</text>
</comment>
<feature type="region of interest" description="Disordered" evidence="1">
    <location>
        <begin position="73"/>
        <end position="93"/>
    </location>
</feature>
<evidence type="ECO:0008006" key="5">
    <source>
        <dbReference type="Google" id="ProtNLM"/>
    </source>
</evidence>
<dbReference type="EMBL" id="RYZR01000008">
    <property type="protein sequence ID" value="RUL61372.1"/>
    <property type="molecule type" value="Genomic_DNA"/>
</dbReference>
<feature type="chain" id="PRO_5019492615" description="Adhesin" evidence="2">
    <location>
        <begin position="26"/>
        <end position="303"/>
    </location>
</feature>
<dbReference type="AlphaFoldDB" id="A0A432LNF0"/>
<organism evidence="3 4">
    <name type="scientific">Dyella dinghuensis</name>
    <dbReference type="NCBI Taxonomy" id="1920169"/>
    <lineage>
        <taxon>Bacteria</taxon>
        <taxon>Pseudomonadati</taxon>
        <taxon>Pseudomonadota</taxon>
        <taxon>Gammaproteobacteria</taxon>
        <taxon>Lysobacterales</taxon>
        <taxon>Rhodanobacteraceae</taxon>
        <taxon>Dyella</taxon>
    </lineage>
</organism>
<protein>
    <recommendedName>
        <fullName evidence="5">Adhesin</fullName>
    </recommendedName>
</protein>
<proteinExistence type="predicted"/>
<feature type="signal peptide" evidence="2">
    <location>
        <begin position="1"/>
        <end position="25"/>
    </location>
</feature>
<name>A0A432LNF0_9GAMM</name>
<evidence type="ECO:0000313" key="4">
    <source>
        <dbReference type="Proteomes" id="UP000267077"/>
    </source>
</evidence>
<feature type="compositionally biased region" description="Low complexity" evidence="1">
    <location>
        <begin position="77"/>
        <end position="91"/>
    </location>
</feature>
<sequence>MNANLRRTLIALAVLSVFTVTAAYAHDDQGQGGTSTSVKITKKVSLSTNVNLDGSIKVDGSIDVNSAAVALSSATQNSSDNTVTNNSDVSNKATIKGSVGEDATGNVGVNQAAGDFNAQGNSAAIAAGGSGSSSSDADFTFNCGGGWGMSCGGGDPGASAGGMADAETFAAQTLKDTKTYNYGTTNTAKISGSSFEDVSGNVGVNQASGNNNEQLNQLAAATNSNNVYALATSTLDQEWSGNSVQNDPGSLGWCSPLQATTNTASLSGSVAEDASGNIGLNQAAGTGNLQSNSLSMAAANPSK</sequence>
<evidence type="ECO:0000313" key="3">
    <source>
        <dbReference type="EMBL" id="RUL61372.1"/>
    </source>
</evidence>
<evidence type="ECO:0000256" key="1">
    <source>
        <dbReference type="SAM" id="MobiDB-lite"/>
    </source>
</evidence>
<reference evidence="3 4" key="1">
    <citation type="submission" date="2018-12" db="EMBL/GenBank/DDBJ databases">
        <title>Dyella dinghuensis sp. nov. DHOA06 and Dyella choica sp. nov. 4M-K27, isolated from forest soil.</title>
        <authorList>
            <person name="Qiu L.-H."/>
            <person name="Gao Z.-H."/>
        </authorList>
    </citation>
    <scope>NUCLEOTIDE SEQUENCE [LARGE SCALE GENOMIC DNA]</scope>
    <source>
        <strain evidence="3 4">DHOA06</strain>
    </source>
</reference>
<dbReference type="OrthoDB" id="5833205at2"/>
<evidence type="ECO:0000256" key="2">
    <source>
        <dbReference type="SAM" id="SignalP"/>
    </source>
</evidence>
<keyword evidence="4" id="KW-1185">Reference proteome</keyword>
<accession>A0A432LNF0</accession>